<keyword evidence="10" id="KW-0902">Two-component regulatory system</keyword>
<keyword evidence="9" id="KW-1133">Transmembrane helix</keyword>
<dbReference type="InterPro" id="IPR036890">
    <property type="entry name" value="HATPase_C_sf"/>
</dbReference>
<dbReference type="InterPro" id="IPR036641">
    <property type="entry name" value="HPT_dom_sf"/>
</dbReference>
<keyword evidence="17" id="KW-0418">Kinase</keyword>
<dbReference type="SUPFAM" id="SSF55874">
    <property type="entry name" value="ATPase domain of HSP90 chaperone/DNA topoisomerase II/histidine kinase"/>
    <property type="match status" value="1"/>
</dbReference>
<dbReference type="Pfam" id="PF01627">
    <property type="entry name" value="Hpt"/>
    <property type="match status" value="1"/>
</dbReference>
<feature type="domain" description="Histidine kinase" evidence="14">
    <location>
        <begin position="37"/>
        <end position="258"/>
    </location>
</feature>
<evidence type="ECO:0000256" key="4">
    <source>
        <dbReference type="ARBA" id="ARBA00022475"/>
    </source>
</evidence>
<dbReference type="GO" id="GO:0005886">
    <property type="term" value="C:plasma membrane"/>
    <property type="evidence" value="ECO:0007669"/>
    <property type="project" value="UniProtKB-SubCell"/>
</dbReference>
<dbReference type="PROSITE" id="PS50894">
    <property type="entry name" value="HPT"/>
    <property type="match status" value="1"/>
</dbReference>
<dbReference type="PANTHER" id="PTHR45339">
    <property type="entry name" value="HYBRID SIGNAL TRANSDUCTION HISTIDINE KINASE J"/>
    <property type="match status" value="1"/>
</dbReference>
<dbReference type="EMBL" id="JQ844296">
    <property type="protein sequence ID" value="AGS54392.1"/>
    <property type="molecule type" value="Genomic_DNA"/>
</dbReference>
<evidence type="ECO:0000259" key="14">
    <source>
        <dbReference type="PROSITE" id="PS50109"/>
    </source>
</evidence>
<dbReference type="CDD" id="cd16922">
    <property type="entry name" value="HATPase_EvgS-ArcB-TorS-like"/>
    <property type="match status" value="1"/>
</dbReference>
<evidence type="ECO:0000256" key="10">
    <source>
        <dbReference type="ARBA" id="ARBA00023012"/>
    </source>
</evidence>
<proteinExistence type="predicted"/>
<dbReference type="FunFam" id="3.30.565.10:FF:000010">
    <property type="entry name" value="Sensor histidine kinase RcsC"/>
    <property type="match status" value="1"/>
</dbReference>
<evidence type="ECO:0000256" key="6">
    <source>
        <dbReference type="ARBA" id="ARBA00022692"/>
    </source>
</evidence>
<dbReference type="GO" id="GO:0000155">
    <property type="term" value="F:phosphorelay sensor kinase activity"/>
    <property type="evidence" value="ECO:0007669"/>
    <property type="project" value="InterPro"/>
</dbReference>
<dbReference type="InterPro" id="IPR036097">
    <property type="entry name" value="HisK_dim/P_sf"/>
</dbReference>
<evidence type="ECO:0000256" key="13">
    <source>
        <dbReference type="PROSITE-ProRule" id="PRU00169"/>
    </source>
</evidence>
<dbReference type="Gene3D" id="1.20.120.160">
    <property type="entry name" value="HPT domain"/>
    <property type="match status" value="1"/>
</dbReference>
<dbReference type="SUPFAM" id="SSF47226">
    <property type="entry name" value="Histidine-containing phosphotransfer domain, HPT domain"/>
    <property type="match status" value="1"/>
</dbReference>
<evidence type="ECO:0000256" key="8">
    <source>
        <dbReference type="ARBA" id="ARBA00022840"/>
    </source>
</evidence>
<keyword evidence="8" id="KW-0067">ATP-binding</keyword>
<dbReference type="InterPro" id="IPR011006">
    <property type="entry name" value="CheY-like_superfamily"/>
</dbReference>
<dbReference type="Pfam" id="PF00512">
    <property type="entry name" value="HisKA"/>
    <property type="match status" value="1"/>
</dbReference>
<keyword evidence="7" id="KW-0547">Nucleotide-binding</keyword>
<keyword evidence="4" id="KW-1003">Cell membrane</keyword>
<dbReference type="PROSITE" id="PS50110">
    <property type="entry name" value="RESPONSE_REGULATORY"/>
    <property type="match status" value="1"/>
</dbReference>
<keyword evidence="11" id="KW-0472">Membrane</keyword>
<dbReference type="SUPFAM" id="SSF47384">
    <property type="entry name" value="Homodimeric domain of signal transducing histidine kinase"/>
    <property type="match status" value="1"/>
</dbReference>
<dbReference type="Gene3D" id="1.10.287.130">
    <property type="match status" value="1"/>
</dbReference>
<dbReference type="PANTHER" id="PTHR45339:SF1">
    <property type="entry name" value="HYBRID SIGNAL TRANSDUCTION HISTIDINE KINASE J"/>
    <property type="match status" value="1"/>
</dbReference>
<dbReference type="CDD" id="cd17546">
    <property type="entry name" value="REC_hyHK_CKI1_RcsC-like"/>
    <property type="match status" value="1"/>
</dbReference>
<keyword evidence="5 13" id="KW-0597">Phosphoprotein</keyword>
<evidence type="ECO:0000256" key="12">
    <source>
        <dbReference type="PROSITE-ProRule" id="PRU00110"/>
    </source>
</evidence>
<name>A0A806KLY9_9BACT</name>
<dbReference type="GO" id="GO:0005524">
    <property type="term" value="F:ATP binding"/>
    <property type="evidence" value="ECO:0007669"/>
    <property type="project" value="UniProtKB-KW"/>
</dbReference>
<evidence type="ECO:0000256" key="3">
    <source>
        <dbReference type="ARBA" id="ARBA00012438"/>
    </source>
</evidence>
<dbReference type="SMART" id="SM00388">
    <property type="entry name" value="HisKA"/>
    <property type="match status" value="1"/>
</dbReference>
<feature type="modified residue" description="Phosphohistidine" evidence="12">
    <location>
        <position position="460"/>
    </location>
</feature>
<dbReference type="InterPro" id="IPR004358">
    <property type="entry name" value="Sig_transdc_His_kin-like_C"/>
</dbReference>
<dbReference type="SMART" id="SM00387">
    <property type="entry name" value="HATPase_c"/>
    <property type="match status" value="1"/>
</dbReference>
<evidence type="ECO:0000256" key="11">
    <source>
        <dbReference type="ARBA" id="ARBA00023136"/>
    </source>
</evidence>
<reference evidence="17" key="1">
    <citation type="submission" date="2012-03" db="EMBL/GenBank/DDBJ databases">
        <title>Functional metagenomics reveals considerable lignocellulase gene clusters in the gut microbiome of a wood-feeding higher termite.</title>
        <authorList>
            <person name="Liu N."/>
        </authorList>
    </citation>
    <scope>NUCLEOTIDE SEQUENCE</scope>
</reference>
<sequence length="587" mass="65092">MIAVWLSFIFQNVKYISWERRLKLKKMSEAKSEFLAKMSHEIRTPMNAVMGMSELALREDMSTAAKEHLRTIKQAGANLLSIINDILDLSKIESGKLEIIPVNYHLSSLVNDVVNIIRMRIIDSNIQFTVYVDSNLPNSLFGDETRIRQILLNILSNAVKFTQKGFISFVVNGKITGKDTVNLTMNVIDSGKGIKREDIGKLFGDFVQVDTKSNKGIEGTGLGLAISKNLAKAMGGDISVISNYGKGSIFTITLPQKINSSEPMEKLNFNERNRANNGDVIGFNAPSAKVLIVDDIYTNLQVAEGLLAPYRMQIDLCGSGAEAIQAAQTNSYDLIFMDHMMPEMDGIEATKRIRELGLNLPIIALTANAVSGTRKMFIANSFNDFLSKPIDTAKLNAILERWIPKEKQETPKEEAGKEGDSEKKRIRMLTAFYKDGIQKIDEIKNCLETDNYSLYTTLVHGLKSAAANVGAAELSEQARELEMAGKREDYAYIRTKNDGFLAALQESLDDISGKLPANKTEPTDFGILKAELFKLKDAINAFDLADIDKALNALQTFPQAENILQSALIGDHDKAISMINDLLEEKQ</sequence>
<evidence type="ECO:0000256" key="2">
    <source>
        <dbReference type="ARBA" id="ARBA00004651"/>
    </source>
</evidence>
<dbReference type="SUPFAM" id="SSF52172">
    <property type="entry name" value="CheY-like"/>
    <property type="match status" value="1"/>
</dbReference>
<evidence type="ECO:0000313" key="17">
    <source>
        <dbReference type="EMBL" id="AGS54392.1"/>
    </source>
</evidence>
<dbReference type="InterPro" id="IPR005467">
    <property type="entry name" value="His_kinase_dom"/>
</dbReference>
<protein>
    <recommendedName>
        <fullName evidence="3">histidine kinase</fullName>
        <ecNumber evidence="3">2.7.13.3</ecNumber>
    </recommendedName>
</protein>
<evidence type="ECO:0000256" key="7">
    <source>
        <dbReference type="ARBA" id="ARBA00022741"/>
    </source>
</evidence>
<evidence type="ECO:0000256" key="1">
    <source>
        <dbReference type="ARBA" id="ARBA00000085"/>
    </source>
</evidence>
<evidence type="ECO:0000256" key="5">
    <source>
        <dbReference type="ARBA" id="ARBA00022553"/>
    </source>
</evidence>
<dbReference type="InterPro" id="IPR008207">
    <property type="entry name" value="Sig_transdc_His_kin_Hpt_dom"/>
</dbReference>
<dbReference type="Gene3D" id="3.40.50.2300">
    <property type="match status" value="1"/>
</dbReference>
<organism evidence="17">
    <name type="scientific">uncultured bacterium contig00104</name>
    <dbReference type="NCBI Taxonomy" id="1181571"/>
    <lineage>
        <taxon>Bacteria</taxon>
        <taxon>environmental samples</taxon>
    </lineage>
</organism>
<dbReference type="Pfam" id="PF00072">
    <property type="entry name" value="Response_reg"/>
    <property type="match status" value="1"/>
</dbReference>
<dbReference type="AlphaFoldDB" id="A0A806KLY9"/>
<dbReference type="InterPro" id="IPR003594">
    <property type="entry name" value="HATPase_dom"/>
</dbReference>
<keyword evidence="17" id="KW-0808">Transferase</keyword>
<dbReference type="InterPro" id="IPR003661">
    <property type="entry name" value="HisK_dim/P_dom"/>
</dbReference>
<dbReference type="SMART" id="SM00448">
    <property type="entry name" value="REC"/>
    <property type="match status" value="1"/>
</dbReference>
<evidence type="ECO:0000259" key="15">
    <source>
        <dbReference type="PROSITE" id="PS50110"/>
    </source>
</evidence>
<dbReference type="PRINTS" id="PR00344">
    <property type="entry name" value="BCTRLSENSOR"/>
</dbReference>
<feature type="domain" description="Response regulatory" evidence="15">
    <location>
        <begin position="289"/>
        <end position="403"/>
    </location>
</feature>
<dbReference type="Gene3D" id="3.30.565.10">
    <property type="entry name" value="Histidine kinase-like ATPase, C-terminal domain"/>
    <property type="match status" value="1"/>
</dbReference>
<dbReference type="EC" id="2.7.13.3" evidence="3"/>
<keyword evidence="6" id="KW-0812">Transmembrane</keyword>
<feature type="domain" description="HPt" evidence="16">
    <location>
        <begin position="421"/>
        <end position="518"/>
    </location>
</feature>
<evidence type="ECO:0000259" key="16">
    <source>
        <dbReference type="PROSITE" id="PS50894"/>
    </source>
</evidence>
<dbReference type="PROSITE" id="PS50109">
    <property type="entry name" value="HIS_KIN"/>
    <property type="match status" value="1"/>
</dbReference>
<evidence type="ECO:0000256" key="9">
    <source>
        <dbReference type="ARBA" id="ARBA00022989"/>
    </source>
</evidence>
<comment type="subcellular location">
    <subcellularLocation>
        <location evidence="2">Cell membrane</location>
        <topology evidence="2">Multi-pass membrane protein</topology>
    </subcellularLocation>
</comment>
<dbReference type="InterPro" id="IPR001789">
    <property type="entry name" value="Sig_transdc_resp-reg_receiver"/>
</dbReference>
<dbReference type="Pfam" id="PF02518">
    <property type="entry name" value="HATPase_c"/>
    <property type="match status" value="1"/>
</dbReference>
<comment type="catalytic activity">
    <reaction evidence="1">
        <text>ATP + protein L-histidine = ADP + protein N-phospho-L-histidine.</text>
        <dbReference type="EC" id="2.7.13.3"/>
    </reaction>
</comment>
<dbReference type="CDD" id="cd00082">
    <property type="entry name" value="HisKA"/>
    <property type="match status" value="1"/>
</dbReference>
<feature type="modified residue" description="4-aspartylphosphate" evidence="13">
    <location>
        <position position="338"/>
    </location>
</feature>
<accession>A0A806KLY9</accession>